<gene>
    <name evidence="1" type="ORF">PZH42_02235</name>
</gene>
<name>A0AAW6LZK2_9BACE</name>
<sequence>MIDKLEWNNNAFELMKYIGIIEDIYMPDFDNYEYRINVSLCEASKEAIKEASNRIFGTTDCMIIFKDRYNKRLLTIQHLYDKYLKEREIQNLLQYLEVDVDKFWLLLLFAFDYCENMFYQGITMKLNPIEQIEQLVAMIDKSADDTMTLNFKAGKLKAEIDDTRAIRFIVDAIKKYANEADIEILKHLSRRIKADESEILKESPFIAFFANMLLCFFNMQPQIRNKRKAGTKHSLKEMELVSFLIYFTRISTNDKWLDIENEYLKAYLKQYKDYNYPNNTNNVYPEFTT</sequence>
<accession>A0AAW6LZK2</accession>
<dbReference type="AlphaFoldDB" id="A0AAW6LZK2"/>
<evidence type="ECO:0000313" key="2">
    <source>
        <dbReference type="Proteomes" id="UP001221924"/>
    </source>
</evidence>
<dbReference type="EMBL" id="JARFID010000002">
    <property type="protein sequence ID" value="MDE8692914.1"/>
    <property type="molecule type" value="Genomic_DNA"/>
</dbReference>
<dbReference type="Proteomes" id="UP001221924">
    <property type="component" value="Unassembled WGS sequence"/>
</dbReference>
<protein>
    <submittedName>
        <fullName evidence="1">Uncharacterized protein</fullName>
    </submittedName>
</protein>
<proteinExistence type="predicted"/>
<organism evidence="1 2">
    <name type="scientific">Bacteroides cellulosilyticus</name>
    <dbReference type="NCBI Taxonomy" id="246787"/>
    <lineage>
        <taxon>Bacteria</taxon>
        <taxon>Pseudomonadati</taxon>
        <taxon>Bacteroidota</taxon>
        <taxon>Bacteroidia</taxon>
        <taxon>Bacteroidales</taxon>
        <taxon>Bacteroidaceae</taxon>
        <taxon>Bacteroides</taxon>
    </lineage>
</organism>
<reference evidence="1" key="1">
    <citation type="submission" date="2023-03" db="EMBL/GenBank/DDBJ databases">
        <title>DFI Biobank Strains.</title>
        <authorList>
            <person name="Mostad J."/>
            <person name="Paddock L."/>
            <person name="Medina S."/>
            <person name="Waligurski E."/>
            <person name="Barat B."/>
            <person name="Smith R."/>
            <person name="Burgo V."/>
            <person name="Metcalfe C."/>
            <person name="Woodson C."/>
            <person name="Sundararajan A."/>
            <person name="Ramaswamy R."/>
            <person name="Lin H."/>
            <person name="Pamer E.G."/>
        </authorList>
    </citation>
    <scope>NUCLEOTIDE SEQUENCE</scope>
    <source>
        <strain evidence="1">DFI.9.5</strain>
    </source>
</reference>
<evidence type="ECO:0000313" key="1">
    <source>
        <dbReference type="EMBL" id="MDE8692914.1"/>
    </source>
</evidence>
<dbReference type="RefSeq" id="WP_149923944.1">
    <property type="nucleotide sequence ID" value="NZ_CAXKYC010000009.1"/>
</dbReference>
<comment type="caution">
    <text evidence="1">The sequence shown here is derived from an EMBL/GenBank/DDBJ whole genome shotgun (WGS) entry which is preliminary data.</text>
</comment>